<feature type="non-terminal residue" evidence="1">
    <location>
        <position position="363"/>
    </location>
</feature>
<accession>A0ACA9RJM5</accession>
<name>A0ACA9RJM5_9GLOM</name>
<evidence type="ECO:0000313" key="1">
    <source>
        <dbReference type="EMBL" id="CAG8794640.1"/>
    </source>
</evidence>
<gene>
    <name evidence="1" type="ORF">RPERSI_LOCUS19801</name>
</gene>
<reference evidence="1" key="1">
    <citation type="submission" date="2021-06" db="EMBL/GenBank/DDBJ databases">
        <authorList>
            <person name="Kallberg Y."/>
            <person name="Tangrot J."/>
            <person name="Rosling A."/>
        </authorList>
    </citation>
    <scope>NUCLEOTIDE SEQUENCE</scope>
    <source>
        <strain evidence="1">MA461A</strain>
    </source>
</reference>
<comment type="caution">
    <text evidence="1">The sequence shown here is derived from an EMBL/GenBank/DDBJ whole genome shotgun (WGS) entry which is preliminary data.</text>
</comment>
<dbReference type="Proteomes" id="UP000789920">
    <property type="component" value="Unassembled WGS sequence"/>
</dbReference>
<dbReference type="EMBL" id="CAJVQC010054824">
    <property type="protein sequence ID" value="CAG8794640.1"/>
    <property type="molecule type" value="Genomic_DNA"/>
</dbReference>
<keyword evidence="2" id="KW-1185">Reference proteome</keyword>
<evidence type="ECO:0000313" key="2">
    <source>
        <dbReference type="Proteomes" id="UP000789920"/>
    </source>
</evidence>
<sequence>NNKYQTKTCGLQDAKKGVIFESFPPVLRIQLKRFDYDMQKNTTAKINDRHEYPMEIDLQSYLSSDSDKSKPHNYLLHGVIVHSGDLHGGRYYVFLKPEKNGKWFKFDDDRVIPVIDKEVLEDNYGGETNHNRFKSAYILMYIRESDIDFVLSPVLDTEHLQRRIADEKALYELRKKEAEERHLYLSLKIVTLANFERHQGLDLANFDDWQYPISEVPQFKVLKSDTYAVFKARVAHYFEIPSEKVRFWVLVNRQNKSVRPDTPIPDYFFMTMKEIHNKMASRKNELKMFLEVADKQIDGKTWFPTIEENSLILIFFKYFNPDKQSLEGMCYLYVRKFGKVGDIIPILCEKKNFPPHTPLNIYE</sequence>
<organism evidence="1 2">
    <name type="scientific">Racocetra persica</name>
    <dbReference type="NCBI Taxonomy" id="160502"/>
    <lineage>
        <taxon>Eukaryota</taxon>
        <taxon>Fungi</taxon>
        <taxon>Fungi incertae sedis</taxon>
        <taxon>Mucoromycota</taxon>
        <taxon>Glomeromycotina</taxon>
        <taxon>Glomeromycetes</taxon>
        <taxon>Diversisporales</taxon>
        <taxon>Gigasporaceae</taxon>
        <taxon>Racocetra</taxon>
    </lineage>
</organism>
<feature type="non-terminal residue" evidence="1">
    <location>
        <position position="1"/>
    </location>
</feature>
<proteinExistence type="predicted"/>
<protein>
    <submittedName>
        <fullName evidence="1">1546_t:CDS:1</fullName>
    </submittedName>
</protein>